<dbReference type="AlphaFoldDB" id="A0A9X1B2J2"/>
<accession>A0A9X1B2J2</accession>
<reference evidence="2 3" key="1">
    <citation type="journal article" date="2020" name="Microorganisms">
        <title>Osmotic Adaptation and Compatible Solute Biosynthesis of Phototrophic Bacteria as Revealed from Genome Analyses.</title>
        <authorList>
            <person name="Imhoff J.F."/>
            <person name="Rahn T."/>
            <person name="Kunzel S."/>
            <person name="Keller A."/>
            <person name="Neulinger S.C."/>
        </authorList>
    </citation>
    <scope>NUCLEOTIDE SEQUENCE [LARGE SCALE GENOMIC DNA]</scope>
    <source>
        <strain evidence="2 3">DSM 25653</strain>
    </source>
</reference>
<dbReference type="PIRSF" id="PIRSF004923">
    <property type="entry name" value="RseC"/>
    <property type="match status" value="1"/>
</dbReference>
<gene>
    <name evidence="2" type="ORF">CKO42_03110</name>
</gene>
<keyword evidence="1" id="KW-0472">Membrane</keyword>
<comment type="caution">
    <text evidence="2">The sequence shown here is derived from an EMBL/GenBank/DDBJ whole genome shotgun (WGS) entry which is preliminary data.</text>
</comment>
<sequence>MIEEQGIVVAIEAGIAEVEIVRRSTCGACSARSGCGVSLLDRVLGRRPQRLLLADKLKVRPGDEVIVGIPEGALLKAAVVAYMVPLFGLLAGAILGDLPRLDGAMDQGLPLLAGALGFGAGLLVTHLYSRRLAVDPRWRAVLLRRTTHSLSVGLPSTR</sequence>
<evidence type="ECO:0000313" key="3">
    <source>
        <dbReference type="Proteomes" id="UP001138768"/>
    </source>
</evidence>
<name>A0A9X1B2J2_9GAMM</name>
<organism evidence="2 3">
    <name type="scientific">Lamprobacter modestohalophilus</name>
    <dbReference type="NCBI Taxonomy" id="1064514"/>
    <lineage>
        <taxon>Bacteria</taxon>
        <taxon>Pseudomonadati</taxon>
        <taxon>Pseudomonadota</taxon>
        <taxon>Gammaproteobacteria</taxon>
        <taxon>Chromatiales</taxon>
        <taxon>Chromatiaceae</taxon>
        <taxon>Lamprobacter</taxon>
    </lineage>
</organism>
<feature type="transmembrane region" description="Helical" evidence="1">
    <location>
        <begin position="108"/>
        <end position="129"/>
    </location>
</feature>
<dbReference type="Pfam" id="PF04246">
    <property type="entry name" value="RseC_MucC"/>
    <property type="match status" value="1"/>
</dbReference>
<dbReference type="PANTHER" id="PTHR35867:SF1">
    <property type="entry name" value="PROTEIN RSEC"/>
    <property type="match status" value="1"/>
</dbReference>
<keyword evidence="1" id="KW-1133">Transmembrane helix</keyword>
<evidence type="ECO:0008006" key="4">
    <source>
        <dbReference type="Google" id="ProtNLM"/>
    </source>
</evidence>
<protein>
    <recommendedName>
        <fullName evidence="4">Fis family transcriptional regulator</fullName>
    </recommendedName>
</protein>
<dbReference type="PANTHER" id="PTHR35867">
    <property type="entry name" value="PROTEIN RSEC"/>
    <property type="match status" value="1"/>
</dbReference>
<dbReference type="EMBL" id="NRRY01000003">
    <property type="protein sequence ID" value="MBK1617458.1"/>
    <property type="molecule type" value="Genomic_DNA"/>
</dbReference>
<evidence type="ECO:0000313" key="2">
    <source>
        <dbReference type="EMBL" id="MBK1617458.1"/>
    </source>
</evidence>
<proteinExistence type="predicted"/>
<evidence type="ECO:0000256" key="1">
    <source>
        <dbReference type="SAM" id="Phobius"/>
    </source>
</evidence>
<keyword evidence="1" id="KW-0812">Transmembrane</keyword>
<keyword evidence="3" id="KW-1185">Reference proteome</keyword>
<dbReference type="Proteomes" id="UP001138768">
    <property type="component" value="Unassembled WGS sequence"/>
</dbReference>
<dbReference type="InterPro" id="IPR026268">
    <property type="entry name" value="RseC"/>
</dbReference>
<dbReference type="RefSeq" id="WP_200238618.1">
    <property type="nucleotide sequence ID" value="NZ_NRRY01000003.1"/>
</dbReference>
<dbReference type="InterPro" id="IPR007359">
    <property type="entry name" value="SigmaE_reg_RseC_MucC"/>
</dbReference>
<feature type="transmembrane region" description="Helical" evidence="1">
    <location>
        <begin position="73"/>
        <end position="96"/>
    </location>
</feature>